<sequence length="160" mass="16685">MSKLILAIGAGAVLAMVSTSAFSDELLVTSGSAKGRSSHALDFSTNGEAVGFQFNIRLPEGISPEQVNVKSCVAELPKSHSGQCRVNKNEIVGLVFSDSNEKLPAGLVSVGRISFDGNVQKGLEISQFLVSDANANPIRATTKVVGNGSDLAKPGQERVK</sequence>
<dbReference type="Proteomes" id="UP000521199">
    <property type="component" value="Unassembled WGS sequence"/>
</dbReference>
<name>A0A7W8FZL3_9GAMM</name>
<evidence type="ECO:0000313" key="3">
    <source>
        <dbReference type="Proteomes" id="UP000521199"/>
    </source>
</evidence>
<keyword evidence="1" id="KW-0732">Signal</keyword>
<reference evidence="2 3" key="1">
    <citation type="submission" date="2020-08" db="EMBL/GenBank/DDBJ databases">
        <title>Genomic Encyclopedia of Type Strains, Phase IV (KMG-IV): sequencing the most valuable type-strain genomes for metagenomic binning, comparative biology and taxonomic classification.</title>
        <authorList>
            <person name="Goeker M."/>
        </authorList>
    </citation>
    <scope>NUCLEOTIDE SEQUENCE [LARGE SCALE GENOMIC DNA]</scope>
    <source>
        <strain evidence="2 3">DSM 24163</strain>
    </source>
</reference>
<proteinExistence type="predicted"/>
<gene>
    <name evidence="2" type="ORF">HNQ52_000840</name>
</gene>
<evidence type="ECO:0000256" key="1">
    <source>
        <dbReference type="SAM" id="SignalP"/>
    </source>
</evidence>
<evidence type="ECO:0000313" key="2">
    <source>
        <dbReference type="EMBL" id="MBB5207324.1"/>
    </source>
</evidence>
<keyword evidence="3" id="KW-1185">Reference proteome</keyword>
<feature type="chain" id="PRO_5031088061" evidence="1">
    <location>
        <begin position="24"/>
        <end position="160"/>
    </location>
</feature>
<organism evidence="2 3">
    <name type="scientific">Chiayiivirga flava</name>
    <dbReference type="NCBI Taxonomy" id="659595"/>
    <lineage>
        <taxon>Bacteria</taxon>
        <taxon>Pseudomonadati</taxon>
        <taxon>Pseudomonadota</taxon>
        <taxon>Gammaproteobacteria</taxon>
        <taxon>Lysobacterales</taxon>
        <taxon>Lysobacteraceae</taxon>
        <taxon>Chiayiivirga</taxon>
    </lineage>
</organism>
<dbReference type="AlphaFoldDB" id="A0A7W8FZL3"/>
<dbReference type="RefSeq" id="WP_183959837.1">
    <property type="nucleotide sequence ID" value="NZ_JACHHP010000001.1"/>
</dbReference>
<comment type="caution">
    <text evidence="2">The sequence shown here is derived from an EMBL/GenBank/DDBJ whole genome shotgun (WGS) entry which is preliminary data.</text>
</comment>
<dbReference type="EMBL" id="JACHHP010000001">
    <property type="protein sequence ID" value="MBB5207324.1"/>
    <property type="molecule type" value="Genomic_DNA"/>
</dbReference>
<protein>
    <submittedName>
        <fullName evidence="2">Uncharacterized protein</fullName>
    </submittedName>
</protein>
<accession>A0A7W8FZL3</accession>
<feature type="signal peptide" evidence="1">
    <location>
        <begin position="1"/>
        <end position="23"/>
    </location>
</feature>